<evidence type="ECO:0008006" key="4">
    <source>
        <dbReference type="Google" id="ProtNLM"/>
    </source>
</evidence>
<sequence length="94" mass="10317">MMTQGGEGRQIGKGGCLGLILLSILFAVVVFGSIIYVYRHNATPVSRANEQQAIDQCLARANAADTSPADRQALMENCQEMQKQFLKKYPDVAR</sequence>
<evidence type="ECO:0000313" key="3">
    <source>
        <dbReference type="Proteomes" id="UP001372714"/>
    </source>
</evidence>
<keyword evidence="1" id="KW-0472">Membrane</keyword>
<proteinExistence type="predicted"/>
<evidence type="ECO:0000313" key="2">
    <source>
        <dbReference type="EMBL" id="WWM68089.1"/>
    </source>
</evidence>
<dbReference type="Proteomes" id="UP001372714">
    <property type="component" value="Chromosome"/>
</dbReference>
<organism evidence="2 3">
    <name type="scientific">Pseudomonas benzopyrenica</name>
    <dbReference type="NCBI Taxonomy" id="2993566"/>
    <lineage>
        <taxon>Bacteria</taxon>
        <taxon>Pseudomonadati</taxon>
        <taxon>Pseudomonadota</taxon>
        <taxon>Gammaproteobacteria</taxon>
        <taxon>Pseudomonadales</taxon>
        <taxon>Pseudomonadaceae</taxon>
        <taxon>Pseudomonas</taxon>
    </lineage>
</organism>
<dbReference type="RefSeq" id="WP_173146753.1">
    <property type="nucleotide sequence ID" value="NZ_CP145723.1"/>
</dbReference>
<keyword evidence="1" id="KW-0812">Transmembrane</keyword>
<evidence type="ECO:0000256" key="1">
    <source>
        <dbReference type="SAM" id="Phobius"/>
    </source>
</evidence>
<dbReference type="EMBL" id="CP145723">
    <property type="protein sequence ID" value="WWM68089.1"/>
    <property type="molecule type" value="Genomic_DNA"/>
</dbReference>
<name>A0ABZ2FVJ0_9PSED</name>
<reference evidence="2 3" key="1">
    <citation type="submission" date="2024-02" db="EMBL/GenBank/DDBJ databases">
        <title>The whole genome sequence of Pseudomonas benzopyrenica MLY92.</title>
        <authorList>
            <person name="Liu Y."/>
        </authorList>
    </citation>
    <scope>NUCLEOTIDE SEQUENCE [LARGE SCALE GENOMIC DNA]</scope>
    <source>
        <strain evidence="2 3">MLY92</strain>
    </source>
</reference>
<feature type="transmembrane region" description="Helical" evidence="1">
    <location>
        <begin position="16"/>
        <end position="38"/>
    </location>
</feature>
<accession>A0ABZ2FVJ0</accession>
<protein>
    <recommendedName>
        <fullName evidence="4">Entry exclusion lipoprotein TrbK</fullName>
    </recommendedName>
</protein>
<gene>
    <name evidence="2" type="ORF">V6W80_07335</name>
</gene>
<keyword evidence="3" id="KW-1185">Reference proteome</keyword>
<keyword evidence="1" id="KW-1133">Transmembrane helix</keyword>